<dbReference type="Proteomes" id="UP000824120">
    <property type="component" value="Chromosome 11"/>
</dbReference>
<name>A0A9J5WLR5_SOLCO</name>
<organism evidence="1 2">
    <name type="scientific">Solanum commersonii</name>
    <name type="common">Commerson's wild potato</name>
    <name type="synonym">Commerson's nightshade</name>
    <dbReference type="NCBI Taxonomy" id="4109"/>
    <lineage>
        <taxon>Eukaryota</taxon>
        <taxon>Viridiplantae</taxon>
        <taxon>Streptophyta</taxon>
        <taxon>Embryophyta</taxon>
        <taxon>Tracheophyta</taxon>
        <taxon>Spermatophyta</taxon>
        <taxon>Magnoliopsida</taxon>
        <taxon>eudicotyledons</taxon>
        <taxon>Gunneridae</taxon>
        <taxon>Pentapetalae</taxon>
        <taxon>asterids</taxon>
        <taxon>lamiids</taxon>
        <taxon>Solanales</taxon>
        <taxon>Solanaceae</taxon>
        <taxon>Solanoideae</taxon>
        <taxon>Solaneae</taxon>
        <taxon>Solanum</taxon>
    </lineage>
</organism>
<gene>
    <name evidence="1" type="ORF">H5410_056592</name>
</gene>
<comment type="caution">
    <text evidence="1">The sequence shown here is derived from an EMBL/GenBank/DDBJ whole genome shotgun (WGS) entry which is preliminary data.</text>
</comment>
<evidence type="ECO:0000313" key="2">
    <source>
        <dbReference type="Proteomes" id="UP000824120"/>
    </source>
</evidence>
<dbReference type="AlphaFoldDB" id="A0A9J5WLR5"/>
<dbReference type="EMBL" id="JACXVP010000011">
    <property type="protein sequence ID" value="KAG5576458.1"/>
    <property type="molecule type" value="Genomic_DNA"/>
</dbReference>
<reference evidence="1 2" key="1">
    <citation type="submission" date="2020-09" db="EMBL/GenBank/DDBJ databases">
        <title>De no assembly of potato wild relative species, Solanum commersonii.</title>
        <authorList>
            <person name="Cho K."/>
        </authorList>
    </citation>
    <scope>NUCLEOTIDE SEQUENCE [LARGE SCALE GENOMIC DNA]</scope>
    <source>
        <strain evidence="1">LZ3.2</strain>
        <tissue evidence="1">Leaf</tissue>
    </source>
</reference>
<accession>A0A9J5WLR5</accession>
<proteinExistence type="predicted"/>
<keyword evidence="2" id="KW-1185">Reference proteome</keyword>
<protein>
    <submittedName>
        <fullName evidence="1">Uncharacterized protein</fullName>
    </submittedName>
</protein>
<evidence type="ECO:0000313" key="1">
    <source>
        <dbReference type="EMBL" id="KAG5576458.1"/>
    </source>
</evidence>
<sequence>MGKLGHFQSQKSPRAGKPPILPIFVCYSPWIFGSSRFQTPFFLKFFMDVRQETYLCSQLVPTGKPAHCQGKRIPGVGKPTSMDLLVIQISDVIFAKNFFGHLSRT</sequence>